<evidence type="ECO:0000313" key="1">
    <source>
        <dbReference type="EMBL" id="APC40827.1"/>
    </source>
</evidence>
<organism evidence="1 2">
    <name type="scientific">Clostridium estertheticum subsp. estertheticum</name>
    <dbReference type="NCBI Taxonomy" id="1552"/>
    <lineage>
        <taxon>Bacteria</taxon>
        <taxon>Bacillati</taxon>
        <taxon>Bacillota</taxon>
        <taxon>Clostridia</taxon>
        <taxon>Eubacteriales</taxon>
        <taxon>Clostridiaceae</taxon>
        <taxon>Clostridium</taxon>
    </lineage>
</organism>
<dbReference type="EMBL" id="CP015756">
    <property type="protein sequence ID" value="APC40827.1"/>
    <property type="molecule type" value="Genomic_DNA"/>
</dbReference>
<dbReference type="KEGG" id="ceu:A7L45_12465"/>
<reference evidence="2" key="1">
    <citation type="journal article" date="2016" name="Front. Microbiol.">
        <title>Complete Genome Sequence of Clostridium estertheticum DSM 8809, a Microbe Identified in Spoiled Vacuum Packed Beef.</title>
        <authorList>
            <person name="Yu Z."/>
            <person name="Gunn L."/>
            <person name="Brennan E."/>
            <person name="Reid R."/>
            <person name="Wall P.G."/>
            <person name="Gaora O.P."/>
            <person name="Hurley D."/>
            <person name="Bolton D."/>
            <person name="Fanning S."/>
        </authorList>
    </citation>
    <scope>NUCLEOTIDE SEQUENCE [LARGE SCALE GENOMIC DNA]</scope>
    <source>
        <strain evidence="2">DSM 8809</strain>
    </source>
</reference>
<evidence type="ECO:0000313" key="2">
    <source>
        <dbReference type="Proteomes" id="UP000182569"/>
    </source>
</evidence>
<gene>
    <name evidence="1" type="ORF">A7L45_12465</name>
</gene>
<proteinExistence type="predicted"/>
<dbReference type="OrthoDB" id="2088050at2"/>
<accession>A0A1J0GHN3</accession>
<name>A0A1J0GHN3_9CLOT</name>
<dbReference type="RefSeq" id="WP_071613117.1">
    <property type="nucleotide sequence ID" value="NZ_CP015756.1"/>
</dbReference>
<keyword evidence="2" id="KW-1185">Reference proteome</keyword>
<dbReference type="AlphaFoldDB" id="A0A1J0GHN3"/>
<protein>
    <recommendedName>
        <fullName evidence="3">DUF4209 domain-containing protein</fullName>
    </recommendedName>
</protein>
<dbReference type="Proteomes" id="UP000182569">
    <property type="component" value="Chromosome"/>
</dbReference>
<evidence type="ECO:0008006" key="3">
    <source>
        <dbReference type="Google" id="ProtNLM"/>
    </source>
</evidence>
<sequence length="753" mass="89082">MNNYFGHEEQVKYVDGLLAKSQEWQWIIEYIEVNFTLDDVSNWEEFQTQYRNLREVLLHFIKIVEVCRTIPEFENKVCIDLYMLAKYFNGVIERDECKSCIATEFGHALYFVIWLTKLENQDNKTQYVVDYRLLQQKNFWNLINMDSFELYKEDIYALASDIKLPGLENARKCLSDNIEKKYYKDTGEFVKKHKEIILSGNAFNFHHMEREHFITWQEEYVMDMLQISIRHGKLVPIFSNGITTTPDFTLWTEDVLRKIQNYFNCEEIDFIIETICLIQFRKVPSNNTIIQHCKLLGGIIKNADKSFEIVNSSSFEIISFLFKERMMANVAKKEEYIEFLKLLHYITEPEILDKIINAGIPLSKEQKALVRSFYQEQYKKIDTITNISELSQFLGVEEIPKQIDNEYYLLTVKAFEKYINSCKDIKVADLFYHFMKFLINVNSTNQNVDKKLIKQHMIFTQQLWEQKYYKEQCSSLQTFEYTTSVPTKEVVLYNEQVIRNPIFAAKSCICADKESICKIMEDVSENAIMYMFSSISLTSVYPMKMNEVNCDKHDIDIMLRNIIDDINDTMSYKFLNNMKIDIYLSAVHKRYKENAYAMASLFTKEEQVYRFISENAKYEIIPYECNLKLAHLTQLFPILEMKIRELGAITSIVPFKESLTDFMKYKDPSSVLRELLQEIYSDLNGFDNVPDLLFIYNFMYNGNSLNIRNECMHGRDYLSGGGLKFAFKMTLLAIYMVIFRIKIIEENTECNDI</sequence>